<reference evidence="1" key="1">
    <citation type="submission" date="2020-10" db="EMBL/GenBank/DDBJ databases">
        <authorList>
            <person name="Gilroy R."/>
        </authorList>
    </citation>
    <scope>NUCLEOTIDE SEQUENCE</scope>
    <source>
        <strain evidence="1">CHK190-19873</strain>
    </source>
</reference>
<dbReference type="AlphaFoldDB" id="A0A9D1ESW3"/>
<gene>
    <name evidence="1" type="ORF">IAB44_06270</name>
</gene>
<sequence length="108" mass="12723">MRKEKLLEKKQDAIENMVWYAKMIMTDDDLKKFSLSQLETICRIMQAAEENRESRSPFYSLSACEVIQKESGKIAYFENSGEIREESEEEILVGASRPIYEEYKRKRG</sequence>
<evidence type="ECO:0000313" key="1">
    <source>
        <dbReference type="EMBL" id="HIS31136.1"/>
    </source>
</evidence>
<name>A0A9D1ESW3_9FIRM</name>
<dbReference type="Proteomes" id="UP000823935">
    <property type="component" value="Unassembled WGS sequence"/>
</dbReference>
<proteinExistence type="predicted"/>
<accession>A0A9D1ESW3</accession>
<dbReference type="EMBL" id="DVIQ01000030">
    <property type="protein sequence ID" value="HIS31136.1"/>
    <property type="molecule type" value="Genomic_DNA"/>
</dbReference>
<reference evidence="1" key="2">
    <citation type="journal article" date="2021" name="PeerJ">
        <title>Extensive microbial diversity within the chicken gut microbiome revealed by metagenomics and culture.</title>
        <authorList>
            <person name="Gilroy R."/>
            <person name="Ravi A."/>
            <person name="Getino M."/>
            <person name="Pursley I."/>
            <person name="Horton D.L."/>
            <person name="Alikhan N.F."/>
            <person name="Baker D."/>
            <person name="Gharbi K."/>
            <person name="Hall N."/>
            <person name="Watson M."/>
            <person name="Adriaenssens E.M."/>
            <person name="Foster-Nyarko E."/>
            <person name="Jarju S."/>
            <person name="Secka A."/>
            <person name="Antonio M."/>
            <person name="Oren A."/>
            <person name="Chaudhuri R.R."/>
            <person name="La Ragione R."/>
            <person name="Hildebrand F."/>
            <person name="Pallen M.J."/>
        </authorList>
    </citation>
    <scope>NUCLEOTIDE SEQUENCE</scope>
    <source>
        <strain evidence="1">CHK190-19873</strain>
    </source>
</reference>
<organism evidence="1 2">
    <name type="scientific">Candidatus Limivivens intestinipullorum</name>
    <dbReference type="NCBI Taxonomy" id="2840858"/>
    <lineage>
        <taxon>Bacteria</taxon>
        <taxon>Bacillati</taxon>
        <taxon>Bacillota</taxon>
        <taxon>Clostridia</taxon>
        <taxon>Lachnospirales</taxon>
        <taxon>Lachnospiraceae</taxon>
        <taxon>Lachnospiraceae incertae sedis</taxon>
        <taxon>Candidatus Limivivens</taxon>
    </lineage>
</organism>
<evidence type="ECO:0000313" key="2">
    <source>
        <dbReference type="Proteomes" id="UP000823935"/>
    </source>
</evidence>
<protein>
    <submittedName>
        <fullName evidence="1">Uncharacterized protein</fullName>
    </submittedName>
</protein>
<comment type="caution">
    <text evidence="1">The sequence shown here is derived from an EMBL/GenBank/DDBJ whole genome shotgun (WGS) entry which is preliminary data.</text>
</comment>